<dbReference type="CDD" id="cd00038">
    <property type="entry name" value="CAP_ED"/>
    <property type="match status" value="1"/>
</dbReference>
<dbReference type="InterPro" id="IPR018490">
    <property type="entry name" value="cNMP-bd_dom_sf"/>
</dbReference>
<gene>
    <name evidence="1" type="ORF">E0F88_24120</name>
</gene>
<dbReference type="RefSeq" id="WP_131960844.1">
    <property type="nucleotide sequence ID" value="NZ_SMFL01000010.1"/>
</dbReference>
<proteinExistence type="predicted"/>
<dbReference type="InterPro" id="IPR000595">
    <property type="entry name" value="cNMP-bd_dom"/>
</dbReference>
<name>A0A4R5DJJ2_9BACT</name>
<comment type="caution">
    <text evidence="1">The sequence shown here is derived from an EMBL/GenBank/DDBJ whole genome shotgun (WGS) entry which is preliminary data.</text>
</comment>
<accession>A0A4R5DJJ2</accession>
<organism evidence="1 2">
    <name type="scientific">Dyadobacter psychrotolerans</name>
    <dbReference type="NCBI Taxonomy" id="2541721"/>
    <lineage>
        <taxon>Bacteria</taxon>
        <taxon>Pseudomonadati</taxon>
        <taxon>Bacteroidota</taxon>
        <taxon>Cytophagia</taxon>
        <taxon>Cytophagales</taxon>
        <taxon>Spirosomataceae</taxon>
        <taxon>Dyadobacter</taxon>
    </lineage>
</organism>
<evidence type="ECO:0000313" key="2">
    <source>
        <dbReference type="Proteomes" id="UP000294850"/>
    </source>
</evidence>
<evidence type="ECO:0000313" key="1">
    <source>
        <dbReference type="EMBL" id="TDE12134.1"/>
    </source>
</evidence>
<dbReference type="OrthoDB" id="680421at2"/>
<dbReference type="Proteomes" id="UP000294850">
    <property type="component" value="Unassembled WGS sequence"/>
</dbReference>
<reference evidence="1 2" key="1">
    <citation type="submission" date="2019-03" db="EMBL/GenBank/DDBJ databases">
        <title>Dyadobacter AR-3-6 sp. nov., isolated from arctic soil.</title>
        <authorList>
            <person name="Chaudhary D.K."/>
        </authorList>
    </citation>
    <scope>NUCLEOTIDE SEQUENCE [LARGE SCALE GENOMIC DNA]</scope>
    <source>
        <strain evidence="1 2">AR-3-6</strain>
    </source>
</reference>
<dbReference type="EMBL" id="SMFL01000010">
    <property type="protein sequence ID" value="TDE12134.1"/>
    <property type="molecule type" value="Genomic_DNA"/>
</dbReference>
<protein>
    <submittedName>
        <fullName evidence="1">Cyclic nucleotide-binding domain-containing protein</fullName>
    </submittedName>
</protein>
<sequence>MDALLQNLINLTRLEGKAIEPILQFFTPVKVSAKAILLEPGSVSQTAWFIGHGILRAYTIVQENKRSGNLDDGDLLDREITNWIVPENGFLTDIKSFLHQTPSRYFIEALEPSRLYKHDYKNYQAIQQSYPEVAQIIFENTLIMADLRVQMCNLRNPINRLQMFEKMYPGMSGRISVSIQASYLNIDRATLSRLRGKIK</sequence>
<dbReference type="Gene3D" id="2.60.120.10">
    <property type="entry name" value="Jelly Rolls"/>
    <property type="match status" value="1"/>
</dbReference>
<keyword evidence="2" id="KW-1185">Reference proteome</keyword>
<dbReference type="SUPFAM" id="SSF51206">
    <property type="entry name" value="cAMP-binding domain-like"/>
    <property type="match status" value="1"/>
</dbReference>
<dbReference type="InterPro" id="IPR014710">
    <property type="entry name" value="RmlC-like_jellyroll"/>
</dbReference>
<dbReference type="AlphaFoldDB" id="A0A4R5DJJ2"/>